<dbReference type="RefSeq" id="WP_076765644.1">
    <property type="nucleotide sequence ID" value="NZ_MSFI01000013.1"/>
</dbReference>
<reference evidence="4 5" key="1">
    <citation type="submission" date="2016-12" db="EMBL/GenBank/DDBJ databases">
        <title>Domibacillus sp. SAB 38T whole genome sequencing.</title>
        <authorList>
            <person name="Verma A."/>
            <person name="Ojha A.K."/>
            <person name="Krishnamurthi S."/>
        </authorList>
    </citation>
    <scope>NUCLEOTIDE SEQUENCE [LARGE SCALE GENOMIC DNA]</scope>
    <source>
        <strain evidence="4 5">SAB 38</strain>
    </source>
</reference>
<sequence>MKKFFKFGCLGIIALIVLVAILAAIGGGEESTDTGADTASDKKETSAPASDEKPAEKIHGIGKAVEVGNMMFTILEKTSAAQVGPSVLPEQASGKYVVINATVKNNSNEALTLDSSFFKLKQGEKTFEADAAASMSANQNEDGSIQNSLFLEQVNPGSEVTGKVVFDVAPEIADATDLQVQVQDGMFGTNTQLINLQ</sequence>
<accession>A0A1V2A7X5</accession>
<dbReference type="STRING" id="1714355.BTO28_09505"/>
<dbReference type="InterPro" id="IPR029050">
    <property type="entry name" value="Immunoprotect_excell_Ig-like"/>
</dbReference>
<dbReference type="OrthoDB" id="2389763at2"/>
<feature type="region of interest" description="Disordered" evidence="2">
    <location>
        <begin position="29"/>
        <end position="58"/>
    </location>
</feature>
<evidence type="ECO:0000256" key="1">
    <source>
        <dbReference type="ARBA" id="ARBA00022729"/>
    </source>
</evidence>
<evidence type="ECO:0000256" key="2">
    <source>
        <dbReference type="SAM" id="MobiDB-lite"/>
    </source>
</evidence>
<comment type="caution">
    <text evidence="4">The sequence shown here is derived from an EMBL/GenBank/DDBJ whole genome shotgun (WGS) entry which is preliminary data.</text>
</comment>
<dbReference type="Proteomes" id="UP000188613">
    <property type="component" value="Unassembled WGS sequence"/>
</dbReference>
<dbReference type="EMBL" id="MSFI01000013">
    <property type="protein sequence ID" value="OMP66962.1"/>
    <property type="molecule type" value="Genomic_DNA"/>
</dbReference>
<feature type="domain" description="DUF4352" evidence="3">
    <location>
        <begin position="59"/>
        <end position="189"/>
    </location>
</feature>
<protein>
    <recommendedName>
        <fullName evidence="3">DUF4352 domain-containing protein</fullName>
    </recommendedName>
</protein>
<dbReference type="Pfam" id="PF11611">
    <property type="entry name" value="DUF4352"/>
    <property type="match status" value="1"/>
</dbReference>
<evidence type="ECO:0000313" key="5">
    <source>
        <dbReference type="Proteomes" id="UP000188613"/>
    </source>
</evidence>
<evidence type="ECO:0000259" key="3">
    <source>
        <dbReference type="Pfam" id="PF11611"/>
    </source>
</evidence>
<keyword evidence="1" id="KW-0732">Signal</keyword>
<gene>
    <name evidence="4" type="ORF">BTO28_09505</name>
</gene>
<name>A0A1V2A7X5_9BACI</name>
<dbReference type="AlphaFoldDB" id="A0A1V2A7X5"/>
<evidence type="ECO:0000313" key="4">
    <source>
        <dbReference type="EMBL" id="OMP66962.1"/>
    </source>
</evidence>
<dbReference type="Gene3D" id="2.60.40.1240">
    <property type="match status" value="1"/>
</dbReference>
<proteinExistence type="predicted"/>
<feature type="compositionally biased region" description="Basic and acidic residues" evidence="2">
    <location>
        <begin position="39"/>
        <end position="58"/>
    </location>
</feature>
<keyword evidence="5" id="KW-1185">Reference proteome</keyword>
<dbReference type="InterPro" id="IPR029051">
    <property type="entry name" value="DUF4352"/>
</dbReference>
<organism evidence="4 5">
    <name type="scientific">Domibacillus epiphyticus</name>
    <dbReference type="NCBI Taxonomy" id="1714355"/>
    <lineage>
        <taxon>Bacteria</taxon>
        <taxon>Bacillati</taxon>
        <taxon>Bacillota</taxon>
        <taxon>Bacilli</taxon>
        <taxon>Bacillales</taxon>
        <taxon>Bacillaceae</taxon>
        <taxon>Domibacillus</taxon>
    </lineage>
</organism>